<sequence>MDFLNQVLELFVRFVQIGGGLWLVWGVVSFGGALKDQNGPDMKSGMWQIVGGGLILAAGTLFSSIALS</sequence>
<accession>A0A261FTJ7</accession>
<gene>
    <name evidence="2" type="ORF">BLEM_1035</name>
</gene>
<protein>
    <submittedName>
        <fullName evidence="2">MFS transporter</fullName>
    </submittedName>
</protein>
<feature type="transmembrane region" description="Helical" evidence="1">
    <location>
        <begin position="12"/>
        <end position="34"/>
    </location>
</feature>
<name>A0A261FTJ7_9BIFI</name>
<keyword evidence="1" id="KW-1133">Transmembrane helix</keyword>
<reference evidence="2 3" key="1">
    <citation type="journal article" date="2017" name="BMC Genomics">
        <title>Comparative genomic and phylogenomic analyses of the Bifidobacteriaceae family.</title>
        <authorList>
            <person name="Lugli G.A."/>
            <person name="Milani C."/>
            <person name="Turroni F."/>
            <person name="Duranti S."/>
            <person name="Mancabelli L."/>
            <person name="Mangifesta M."/>
            <person name="Ferrario C."/>
            <person name="Modesto M."/>
            <person name="Mattarelli P."/>
            <person name="Jiri K."/>
            <person name="van Sinderen D."/>
            <person name="Ventura M."/>
        </authorList>
    </citation>
    <scope>NUCLEOTIDE SEQUENCE [LARGE SCALE GENOMIC DNA]</scope>
    <source>
        <strain evidence="2 3">DSM 28807</strain>
    </source>
</reference>
<dbReference type="EMBL" id="MWWX01000005">
    <property type="protein sequence ID" value="OZG62489.1"/>
    <property type="molecule type" value="Genomic_DNA"/>
</dbReference>
<dbReference type="STRING" id="1603886.GCA_001895165_00442"/>
<feature type="transmembrane region" description="Helical" evidence="1">
    <location>
        <begin position="46"/>
        <end position="67"/>
    </location>
</feature>
<proteinExistence type="predicted"/>
<comment type="caution">
    <text evidence="2">The sequence shown here is derived from an EMBL/GenBank/DDBJ whole genome shotgun (WGS) entry which is preliminary data.</text>
</comment>
<dbReference type="AlphaFoldDB" id="A0A261FTJ7"/>
<keyword evidence="3" id="KW-1185">Reference proteome</keyword>
<keyword evidence="1" id="KW-0472">Membrane</keyword>
<evidence type="ECO:0000256" key="1">
    <source>
        <dbReference type="SAM" id="Phobius"/>
    </source>
</evidence>
<dbReference type="Proteomes" id="UP000216352">
    <property type="component" value="Unassembled WGS sequence"/>
</dbReference>
<evidence type="ECO:0000313" key="2">
    <source>
        <dbReference type="EMBL" id="OZG62489.1"/>
    </source>
</evidence>
<dbReference type="OrthoDB" id="2187082at2"/>
<dbReference type="RefSeq" id="WP_072724095.1">
    <property type="nucleotide sequence ID" value="NZ_BDIS01000004.1"/>
</dbReference>
<organism evidence="2 3">
    <name type="scientific">Bifidobacterium lemurum</name>
    <dbReference type="NCBI Taxonomy" id="1603886"/>
    <lineage>
        <taxon>Bacteria</taxon>
        <taxon>Bacillati</taxon>
        <taxon>Actinomycetota</taxon>
        <taxon>Actinomycetes</taxon>
        <taxon>Bifidobacteriales</taxon>
        <taxon>Bifidobacteriaceae</taxon>
        <taxon>Bifidobacterium</taxon>
    </lineage>
</organism>
<evidence type="ECO:0000313" key="3">
    <source>
        <dbReference type="Proteomes" id="UP000216352"/>
    </source>
</evidence>
<keyword evidence="1" id="KW-0812">Transmembrane</keyword>